<dbReference type="EMBL" id="JACXVP010000012">
    <property type="protein sequence ID" value="KAG5570432.1"/>
    <property type="molecule type" value="Genomic_DNA"/>
</dbReference>
<feature type="domain" description="NB-ARC" evidence="3">
    <location>
        <begin position="165"/>
        <end position="269"/>
    </location>
</feature>
<dbReference type="PANTHER" id="PTHR33463">
    <property type="entry name" value="NB-ARC DOMAIN-CONTAINING PROTEIN-RELATED"/>
    <property type="match status" value="1"/>
</dbReference>
<dbReference type="Gene3D" id="3.40.50.300">
    <property type="entry name" value="P-loop containing nucleotide triphosphate hydrolases"/>
    <property type="match status" value="1"/>
</dbReference>
<evidence type="ECO:0000259" key="4">
    <source>
        <dbReference type="Pfam" id="PF23247"/>
    </source>
</evidence>
<evidence type="ECO:0000313" key="6">
    <source>
        <dbReference type="Proteomes" id="UP000824120"/>
    </source>
</evidence>
<feature type="domain" description="Disease resistance protein At4g27190-like leucine-rich repeats" evidence="4">
    <location>
        <begin position="1321"/>
        <end position="1399"/>
    </location>
</feature>
<evidence type="ECO:0000256" key="1">
    <source>
        <dbReference type="ARBA" id="ARBA00008894"/>
    </source>
</evidence>
<dbReference type="InterPro" id="IPR032675">
    <property type="entry name" value="LRR_dom_sf"/>
</dbReference>
<organism evidence="5 6">
    <name type="scientific">Solanum commersonii</name>
    <name type="common">Commerson's wild potato</name>
    <name type="synonym">Commerson's nightshade</name>
    <dbReference type="NCBI Taxonomy" id="4109"/>
    <lineage>
        <taxon>Eukaryota</taxon>
        <taxon>Viridiplantae</taxon>
        <taxon>Streptophyta</taxon>
        <taxon>Embryophyta</taxon>
        <taxon>Tracheophyta</taxon>
        <taxon>Spermatophyta</taxon>
        <taxon>Magnoliopsida</taxon>
        <taxon>eudicotyledons</taxon>
        <taxon>Gunneridae</taxon>
        <taxon>Pentapetalae</taxon>
        <taxon>asterids</taxon>
        <taxon>lamiids</taxon>
        <taxon>Solanales</taxon>
        <taxon>Solanaceae</taxon>
        <taxon>Solanoideae</taxon>
        <taxon>Solaneae</taxon>
        <taxon>Solanum</taxon>
    </lineage>
</organism>
<evidence type="ECO:0000256" key="2">
    <source>
        <dbReference type="ARBA" id="ARBA00022821"/>
    </source>
</evidence>
<sequence length="1520" mass="173664">MEFLSIFVDKVTDCLIQPVARGIGYLFYYKSNIRSMEDESKKLEDIRIGVHQRVEDDQRNLRVISPNVEARFTSIDTTTAEVAVSHYSLSRRAKKIELELIELRNDGNAYAVFSYPIVEIEVIPRNSGEEFDSRKLQEEEVMAALKDGRVAVIGICGMGGVDPKRIQGEIARGVGLTLDGDDMSSHGDCLRTSLMGQNSCILIILDDVWKALDLKRLGIPCGSNHNHRCKVTFTTHFRSICEAMEAQKIMEVGTLSEEEAWILFRQKIGALKKHKNKRSWDCALEELRSAVTISIPEVPTELYKPLKLSYDYLQSNEAKHLFLLCSLFEEDSDICPDELLRYGMGLHIFPGIKILEHARNKGKHIFMVSHDVNSEEFPRKDSYEQYTHMSIVANNFDELPSPISFPKLKLLMLKLCFEVSFKLQDDFFDGMSELHVLSLRRVGYTKPILPFPESIKRLSSLRMMCPSELRLDDISIIGELVTLEILSIRDSELEELPVEIGKLTNLIVLEFWNVYITLKRISAGVLSRLVRLEELHLVGVEDCSYSTLSDLESLSILTVLTLSYCSGDVIYSNLVLPSKLTGYSLKVGANSSMDYDKNIVLEVTETTPLGDWICHLLKESESVCSTGKGSNNVLTELQQNKFQNVKSLSLFGCDLVTHLLNISGWTHEVIKFPNLYELELVYLECLTHFCSDYVEGIEFPRLRKMSFNRIPEFQNFWPTANNYITHSNPHFHEKVSCPNLEKLCIDGANNISALCSHQLQTPYFSKLVKLEVYNCGKLRNMMPPSVTKGLLNLRELEINNCQSMEEVITKGEGIMTLFPLLEQLKLEGLPKLGHFFLTKHALQIPFLRKVKLYDCLEMKTFVQEGISMNLESVNNDDEVKVVDLNKDIFNSKQTCKIGSTELWKIEKLDASISGQRCFESTNTKDRWLSINEKSDQRREQQGEGIMTLFPLLEQLELEGLPKLGYFFLTEHALQIPFLRKVKIYGCLEMKTFVQQGIFVSHDSDDEVKVMFNSKVFCPNLEELYISGANILNVLCSYQLSTAYFSKLGKLQVRNCGNLRNLMSQSGASGLLNLRELEIKYCQSMEEVITEEEQQGEGNMTLFPLLEKLLLWDLPKLGHFFLMRHPLKFPFLREVRIYNCPEMKTFVEQRPMSTPSLESMNNENEVKLDDLNKPMFNSKVSCPSLKELYINGANNTSALCSHLLPTDNLSKLEILYIRHCGKLRNLMSQSMARGALNLQILDITDRQSMEKVIREEEQQGEKIMTLFPLLEKLTLQRLPNLGHFFLTECTLEIPFLKVVDIDGCPKMKTFVLQGISVSLESDDEVNKVMFNSKVFCPNLEELYISGANILNGLCSYQLPIAYFSKLEKLQVRCGKLRNLMPQSVARDLLSLRELEIIDCQSIEELWDLPKLGHFFLIEHALEFPFLEEVLIYKCPEMKTFVQRGISVSTPSLESVNFDYAVQVDDLNKWTQQRFTSQRLRERRGAMYDLSKIKWDGLTIVGAQEMGREIGGNGLGGEQKRC</sequence>
<keyword evidence="6" id="KW-1185">Reference proteome</keyword>
<dbReference type="InterPro" id="IPR027417">
    <property type="entry name" value="P-loop_NTPase"/>
</dbReference>
<dbReference type="Pfam" id="PF00931">
    <property type="entry name" value="NB-ARC"/>
    <property type="match status" value="1"/>
</dbReference>
<dbReference type="SUPFAM" id="SSF52540">
    <property type="entry name" value="P-loop containing nucleoside triphosphate hydrolases"/>
    <property type="match status" value="1"/>
</dbReference>
<evidence type="ECO:0008006" key="7">
    <source>
        <dbReference type="Google" id="ProtNLM"/>
    </source>
</evidence>
<dbReference type="PANTHER" id="PTHR33463:SF198">
    <property type="entry name" value="RPP4C3"/>
    <property type="match status" value="1"/>
</dbReference>
<dbReference type="Proteomes" id="UP000824120">
    <property type="component" value="Chromosome 12"/>
</dbReference>
<dbReference type="SUPFAM" id="SSF52047">
    <property type="entry name" value="RNI-like"/>
    <property type="match status" value="2"/>
</dbReference>
<feature type="domain" description="Disease resistance protein At4g27190-like leucine-rich repeats" evidence="4">
    <location>
        <begin position="1020"/>
        <end position="1144"/>
    </location>
</feature>
<reference evidence="5 6" key="1">
    <citation type="submission" date="2020-09" db="EMBL/GenBank/DDBJ databases">
        <title>De no assembly of potato wild relative species, Solanum commersonii.</title>
        <authorList>
            <person name="Cho K."/>
        </authorList>
    </citation>
    <scope>NUCLEOTIDE SEQUENCE [LARGE SCALE GENOMIC DNA]</scope>
    <source>
        <strain evidence="5">LZ3.2</strain>
        <tissue evidence="5">Leaf</tissue>
    </source>
</reference>
<comment type="similarity">
    <text evidence="1">Belongs to the disease resistance NB-LRR family.</text>
</comment>
<proteinExistence type="inferred from homology"/>
<dbReference type="InterPro" id="IPR057135">
    <property type="entry name" value="At4g27190-like_LRR"/>
</dbReference>
<dbReference type="InterPro" id="IPR050905">
    <property type="entry name" value="Plant_NBS-LRR"/>
</dbReference>
<dbReference type="SUPFAM" id="SSF52058">
    <property type="entry name" value="L domain-like"/>
    <property type="match status" value="1"/>
</dbReference>
<dbReference type="GO" id="GO:0043531">
    <property type="term" value="F:ADP binding"/>
    <property type="evidence" value="ECO:0007669"/>
    <property type="project" value="InterPro"/>
</dbReference>
<dbReference type="InterPro" id="IPR002182">
    <property type="entry name" value="NB-ARC"/>
</dbReference>
<evidence type="ECO:0000259" key="3">
    <source>
        <dbReference type="Pfam" id="PF00931"/>
    </source>
</evidence>
<dbReference type="OrthoDB" id="1898799at2759"/>
<dbReference type="Gene3D" id="3.80.10.10">
    <property type="entry name" value="Ribonuclease Inhibitor"/>
    <property type="match status" value="4"/>
</dbReference>
<name>A0A9J5W5B7_SOLCO</name>
<accession>A0A9J5W5B7</accession>
<gene>
    <name evidence="5" type="ORF">H5410_060198</name>
</gene>
<protein>
    <recommendedName>
        <fullName evidence="7">NB-ARC domain-containing protein</fullName>
    </recommendedName>
</protein>
<evidence type="ECO:0000313" key="5">
    <source>
        <dbReference type="EMBL" id="KAG5570432.1"/>
    </source>
</evidence>
<feature type="domain" description="Disease resistance protein At4g27190-like leucine-rich repeats" evidence="4">
    <location>
        <begin position="742"/>
        <end position="869"/>
    </location>
</feature>
<feature type="domain" description="Disease resistance protein At4g27190-like leucine-rich repeats" evidence="4">
    <location>
        <begin position="1185"/>
        <end position="1309"/>
    </location>
</feature>
<keyword evidence="2" id="KW-0611">Plant defense</keyword>
<comment type="caution">
    <text evidence="5">The sequence shown here is derived from an EMBL/GenBank/DDBJ whole genome shotgun (WGS) entry which is preliminary data.</text>
</comment>
<dbReference type="Pfam" id="PF23247">
    <property type="entry name" value="LRR_RPS2"/>
    <property type="match status" value="4"/>
</dbReference>